<dbReference type="EMBL" id="MRCY01000639">
    <property type="protein sequence ID" value="RKK81567.1"/>
    <property type="molecule type" value="Genomic_DNA"/>
</dbReference>
<protein>
    <submittedName>
        <fullName evidence="1">Uncharacterized protein</fullName>
    </submittedName>
</protein>
<evidence type="ECO:0000313" key="2">
    <source>
        <dbReference type="Proteomes" id="UP000285860"/>
    </source>
</evidence>
<organism evidence="1 2">
    <name type="scientific">Fusarium oxysporum</name>
    <name type="common">Fusarium vascular wilt</name>
    <dbReference type="NCBI Taxonomy" id="5507"/>
    <lineage>
        <taxon>Eukaryota</taxon>
        <taxon>Fungi</taxon>
        <taxon>Dikarya</taxon>
        <taxon>Ascomycota</taxon>
        <taxon>Pezizomycotina</taxon>
        <taxon>Sordariomycetes</taxon>
        <taxon>Hypocreomycetidae</taxon>
        <taxon>Hypocreales</taxon>
        <taxon>Nectriaceae</taxon>
        <taxon>Fusarium</taxon>
        <taxon>Fusarium oxysporum species complex</taxon>
    </lineage>
</organism>
<dbReference type="VEuPathDB" id="FungiDB:FOC4_g10000123"/>
<evidence type="ECO:0000313" key="1">
    <source>
        <dbReference type="EMBL" id="RKK81567.1"/>
    </source>
</evidence>
<dbReference type="VEuPathDB" id="FungiDB:FOIG_16642"/>
<proteinExistence type="predicted"/>
<sequence>MNDDHSDLISWATDDESANLDLTSQSAAIRDATPLGQIRNGRSSLPLLQLGEWDETLAYDEQPPTCVHYLVEWKVKLNNRCVSKDTEPDVVLAPGAYWTKFLWSRLDKLAKKKLPSNRPFHVDDTDITIFDNYRGEADLTTRSDDLDINWKMIESKLQAWEQLSELSS</sequence>
<dbReference type="Proteomes" id="UP000285860">
    <property type="component" value="Unassembled WGS sequence"/>
</dbReference>
<gene>
    <name evidence="1" type="ORF">BFJ68_g17608</name>
</gene>
<dbReference type="VEuPathDB" id="FungiDB:FOC1_g10001427"/>
<name>A0A420NMQ3_FUSOX</name>
<comment type="caution">
    <text evidence="1">The sequence shown here is derived from an EMBL/GenBank/DDBJ whole genome shotgun (WGS) entry which is preliminary data.</text>
</comment>
<dbReference type="AlphaFoldDB" id="A0A420NMQ3"/>
<dbReference type="VEuPathDB" id="FungiDB:FOXG_21401"/>
<reference evidence="1 2" key="1">
    <citation type="journal article" date="2018" name="Sci. Rep.">
        <title>Characterisation of pathogen-specific regions and novel effector candidates in Fusarium oxysporum f. sp. cepae.</title>
        <authorList>
            <person name="Armitage A.D."/>
            <person name="Taylor A."/>
            <person name="Sobczyk M.K."/>
            <person name="Baxter L."/>
            <person name="Greenfield B.P."/>
            <person name="Bates H.J."/>
            <person name="Wilson F."/>
            <person name="Jackson A.C."/>
            <person name="Ott S."/>
            <person name="Harrison R.J."/>
            <person name="Clarkson J.P."/>
        </authorList>
    </citation>
    <scope>NUCLEOTIDE SEQUENCE [LARGE SCALE GENOMIC DNA]</scope>
    <source>
        <strain evidence="1 2">Fo_A28</strain>
    </source>
</reference>
<accession>A0A420NMQ3</accession>